<keyword evidence="3" id="KW-1185">Reference proteome</keyword>
<dbReference type="SUPFAM" id="SSF53335">
    <property type="entry name" value="S-adenosyl-L-methionine-dependent methyltransferases"/>
    <property type="match status" value="1"/>
</dbReference>
<dbReference type="Gene3D" id="3.40.50.150">
    <property type="entry name" value="Vaccinia Virus protein VP39"/>
    <property type="match status" value="1"/>
</dbReference>
<evidence type="ECO:0000259" key="1">
    <source>
        <dbReference type="Pfam" id="PF13649"/>
    </source>
</evidence>
<comment type="caution">
    <text evidence="2">The sequence shown here is derived from an EMBL/GenBank/DDBJ whole genome shotgun (WGS) entry which is preliminary data.</text>
</comment>
<evidence type="ECO:0000313" key="3">
    <source>
        <dbReference type="Proteomes" id="UP001597337"/>
    </source>
</evidence>
<dbReference type="GO" id="GO:0008168">
    <property type="term" value="F:methyltransferase activity"/>
    <property type="evidence" value="ECO:0007669"/>
    <property type="project" value="UniProtKB-KW"/>
</dbReference>
<dbReference type="Pfam" id="PF13649">
    <property type="entry name" value="Methyltransf_25"/>
    <property type="match status" value="1"/>
</dbReference>
<dbReference type="InterPro" id="IPR029063">
    <property type="entry name" value="SAM-dependent_MTases_sf"/>
</dbReference>
<dbReference type="RefSeq" id="WP_386026305.1">
    <property type="nucleotide sequence ID" value="NZ_JBHUHX010000021.1"/>
</dbReference>
<keyword evidence="2" id="KW-0489">Methyltransferase</keyword>
<keyword evidence="2" id="KW-0808">Transferase</keyword>
<dbReference type="InterPro" id="IPR041698">
    <property type="entry name" value="Methyltransf_25"/>
</dbReference>
<evidence type="ECO:0000313" key="2">
    <source>
        <dbReference type="EMBL" id="MFD2112209.1"/>
    </source>
</evidence>
<dbReference type="CDD" id="cd02440">
    <property type="entry name" value="AdoMet_MTases"/>
    <property type="match status" value="1"/>
</dbReference>
<dbReference type="EC" id="2.1.-.-" evidence="2"/>
<gene>
    <name evidence="2" type="ORF">ACFSJC_10200</name>
</gene>
<reference evidence="3" key="1">
    <citation type="journal article" date="2019" name="Int. J. Syst. Evol. Microbiol.">
        <title>The Global Catalogue of Microorganisms (GCM) 10K type strain sequencing project: providing services to taxonomists for standard genome sequencing and annotation.</title>
        <authorList>
            <consortium name="The Broad Institute Genomics Platform"/>
            <consortium name="The Broad Institute Genome Sequencing Center for Infectious Disease"/>
            <person name="Wu L."/>
            <person name="Ma J."/>
        </authorList>
    </citation>
    <scope>NUCLEOTIDE SEQUENCE [LARGE SCALE GENOMIC DNA]</scope>
    <source>
        <strain evidence="3">KACC 12597</strain>
    </source>
</reference>
<dbReference type="EMBL" id="JBHUHX010000021">
    <property type="protein sequence ID" value="MFD2112209.1"/>
    <property type="molecule type" value="Genomic_DNA"/>
</dbReference>
<feature type="domain" description="Methyltransferase" evidence="1">
    <location>
        <begin position="51"/>
        <end position="143"/>
    </location>
</feature>
<sequence>MSANKKKLFDFVGNSEQTYQSFPELGQISGARDCAQRIRMFDPVDFAGKSVLDLGCNLGGMLFEAGRLGATRLTGVEFEPALIERAEALNDRHRAGIRFICADIEDIFATDVLDERYDTILLLAVLYTSPFRDRNKLLSEIAQRCDVLYIEGHNGQEFAWYFNLMEWNTDFTTFRMMGRSTDQARIDRPLMRLSR</sequence>
<name>A0ABW4Y825_9GAMM</name>
<accession>A0ABW4Y825</accession>
<dbReference type="GO" id="GO:0032259">
    <property type="term" value="P:methylation"/>
    <property type="evidence" value="ECO:0007669"/>
    <property type="project" value="UniProtKB-KW"/>
</dbReference>
<organism evidence="2 3">
    <name type="scientific">Thiorhodococcus fuscus</name>
    <dbReference type="NCBI Taxonomy" id="527200"/>
    <lineage>
        <taxon>Bacteria</taxon>
        <taxon>Pseudomonadati</taxon>
        <taxon>Pseudomonadota</taxon>
        <taxon>Gammaproteobacteria</taxon>
        <taxon>Chromatiales</taxon>
        <taxon>Chromatiaceae</taxon>
        <taxon>Thiorhodococcus</taxon>
    </lineage>
</organism>
<proteinExistence type="predicted"/>
<protein>
    <submittedName>
        <fullName evidence="2">Class I SAM-dependent methyltransferase</fullName>
        <ecNumber evidence="2">2.1.-.-</ecNumber>
    </submittedName>
</protein>
<dbReference type="Proteomes" id="UP001597337">
    <property type="component" value="Unassembled WGS sequence"/>
</dbReference>